<dbReference type="InterPro" id="IPR057369">
    <property type="entry name" value="VG15"/>
</dbReference>
<name>A0ABW3TR75_9MICO</name>
<evidence type="ECO:0000313" key="1">
    <source>
        <dbReference type="EMBL" id="MFD1202674.1"/>
    </source>
</evidence>
<proteinExistence type="predicted"/>
<dbReference type="Proteomes" id="UP001597181">
    <property type="component" value="Unassembled WGS sequence"/>
</dbReference>
<accession>A0ABW3TR75</accession>
<evidence type="ECO:0000313" key="2">
    <source>
        <dbReference type="Proteomes" id="UP001597181"/>
    </source>
</evidence>
<reference evidence="2" key="1">
    <citation type="journal article" date="2019" name="Int. J. Syst. Evol. Microbiol.">
        <title>The Global Catalogue of Microorganisms (GCM) 10K type strain sequencing project: providing services to taxonomists for standard genome sequencing and annotation.</title>
        <authorList>
            <consortium name="The Broad Institute Genomics Platform"/>
            <consortium name="The Broad Institute Genome Sequencing Center for Infectious Disease"/>
            <person name="Wu L."/>
            <person name="Ma J."/>
        </authorList>
    </citation>
    <scope>NUCLEOTIDE SEQUENCE [LARGE SCALE GENOMIC DNA]</scope>
    <source>
        <strain evidence="2">CCUG 50213</strain>
    </source>
</reference>
<dbReference type="Pfam" id="PF25310">
    <property type="entry name" value="VG15"/>
    <property type="match status" value="1"/>
</dbReference>
<protein>
    <recommendedName>
        <fullName evidence="3">Minor capsid protein 2</fullName>
    </recommendedName>
</protein>
<comment type="caution">
    <text evidence="1">The sequence shown here is derived from an EMBL/GenBank/DDBJ whole genome shotgun (WGS) entry which is preliminary data.</text>
</comment>
<gene>
    <name evidence="1" type="ORF">ACFQ3U_12305</name>
</gene>
<organism evidence="1 2">
    <name type="scientific">Leucobacter albus</name>
    <dbReference type="NCBI Taxonomy" id="272210"/>
    <lineage>
        <taxon>Bacteria</taxon>
        <taxon>Bacillati</taxon>
        <taxon>Actinomycetota</taxon>
        <taxon>Actinomycetes</taxon>
        <taxon>Micrococcales</taxon>
        <taxon>Microbacteriaceae</taxon>
        <taxon>Leucobacter</taxon>
    </lineage>
</organism>
<dbReference type="RefSeq" id="WP_343960657.1">
    <property type="nucleotide sequence ID" value="NZ_BAAAKZ010000008.1"/>
</dbReference>
<dbReference type="EMBL" id="JBHTLY010000005">
    <property type="protein sequence ID" value="MFD1202674.1"/>
    <property type="molecule type" value="Genomic_DNA"/>
</dbReference>
<evidence type="ECO:0008006" key="3">
    <source>
        <dbReference type="Google" id="ProtNLM"/>
    </source>
</evidence>
<keyword evidence="2" id="KW-1185">Reference proteome</keyword>
<sequence>MSVAALEQHRRDLARLWAAASVDVRTAALAVRKLDVADAREMLKIALPDLMDPFMGAASDLSAVLLEELYGIVANVPAGQYLPSAGKIDGAARWAVTPMVDPTLESTVVSRVAGTAERMLYDSARLTVERGVISNYFARRNRRYGNITRDESGRRVRFQRLPRATACDFCQMLAGRGAVYLTEASAGGVVGRGVDLSQNFNADGSQRLFGNRMAGGVKARGAAKLGSNYHDACRCLVQPVFQGTEVADYATEIQQKYSQKFAAAYATGQGELDSDEAVMARWRKLQHK</sequence>